<dbReference type="Proteomes" id="UP001431221">
    <property type="component" value="Unassembled WGS sequence"/>
</dbReference>
<dbReference type="EMBL" id="JALNMJ010000009">
    <property type="protein sequence ID" value="MCK7613293.1"/>
    <property type="molecule type" value="Genomic_DNA"/>
</dbReference>
<name>A0ABT0GV32_9HYPH</name>
<dbReference type="PANTHER" id="PTHR44757:SF2">
    <property type="entry name" value="BIOFILM ARCHITECTURE MAINTENANCE PROTEIN MBAA"/>
    <property type="match status" value="1"/>
</dbReference>
<feature type="domain" description="EAL" evidence="1">
    <location>
        <begin position="423"/>
        <end position="665"/>
    </location>
</feature>
<dbReference type="InterPro" id="IPR043128">
    <property type="entry name" value="Rev_trsase/Diguanyl_cyclase"/>
</dbReference>
<dbReference type="PROSITE" id="PS50887">
    <property type="entry name" value="GGDEF"/>
    <property type="match status" value="1"/>
</dbReference>
<reference evidence="3" key="1">
    <citation type="submission" date="2022-04" db="EMBL/GenBank/DDBJ databases">
        <title>Roseibium sp. CAU 1639 isolated from mud.</title>
        <authorList>
            <person name="Kim W."/>
        </authorList>
    </citation>
    <scope>NUCLEOTIDE SEQUENCE</scope>
    <source>
        <strain evidence="3">CAU 1639</strain>
    </source>
</reference>
<dbReference type="InterPro" id="IPR001633">
    <property type="entry name" value="EAL_dom"/>
</dbReference>
<dbReference type="Pfam" id="PF00563">
    <property type="entry name" value="EAL"/>
    <property type="match status" value="1"/>
</dbReference>
<evidence type="ECO:0000313" key="3">
    <source>
        <dbReference type="EMBL" id="MCK7613293.1"/>
    </source>
</evidence>
<proteinExistence type="predicted"/>
<dbReference type="InterPro" id="IPR000160">
    <property type="entry name" value="GGDEF_dom"/>
</dbReference>
<dbReference type="PROSITE" id="PS50883">
    <property type="entry name" value="EAL"/>
    <property type="match status" value="1"/>
</dbReference>
<dbReference type="PANTHER" id="PTHR44757">
    <property type="entry name" value="DIGUANYLATE CYCLASE DGCP"/>
    <property type="match status" value="1"/>
</dbReference>
<dbReference type="SUPFAM" id="SSF55073">
    <property type="entry name" value="Nucleotide cyclase"/>
    <property type="match status" value="1"/>
</dbReference>
<dbReference type="InterPro" id="IPR035919">
    <property type="entry name" value="EAL_sf"/>
</dbReference>
<dbReference type="InterPro" id="IPR052155">
    <property type="entry name" value="Biofilm_reg_signaling"/>
</dbReference>
<dbReference type="RefSeq" id="WP_248155368.1">
    <property type="nucleotide sequence ID" value="NZ_JALNMJ010000009.1"/>
</dbReference>
<comment type="caution">
    <text evidence="3">The sequence shown here is derived from an EMBL/GenBank/DDBJ whole genome shotgun (WGS) entry which is preliminary data.</text>
</comment>
<dbReference type="Gene3D" id="3.30.70.270">
    <property type="match status" value="1"/>
</dbReference>
<dbReference type="CDD" id="cd01949">
    <property type="entry name" value="GGDEF"/>
    <property type="match status" value="1"/>
</dbReference>
<dbReference type="Pfam" id="PF00990">
    <property type="entry name" value="GGDEF"/>
    <property type="match status" value="1"/>
</dbReference>
<dbReference type="SMART" id="SM00052">
    <property type="entry name" value="EAL"/>
    <property type="match status" value="1"/>
</dbReference>
<evidence type="ECO:0000259" key="1">
    <source>
        <dbReference type="PROSITE" id="PS50883"/>
    </source>
</evidence>
<dbReference type="Gene3D" id="3.20.20.450">
    <property type="entry name" value="EAL domain"/>
    <property type="match status" value="1"/>
</dbReference>
<evidence type="ECO:0000313" key="4">
    <source>
        <dbReference type="Proteomes" id="UP001431221"/>
    </source>
</evidence>
<dbReference type="NCBIfam" id="TIGR00254">
    <property type="entry name" value="GGDEF"/>
    <property type="match status" value="1"/>
</dbReference>
<feature type="domain" description="GGDEF" evidence="2">
    <location>
        <begin position="276"/>
        <end position="413"/>
    </location>
</feature>
<dbReference type="SUPFAM" id="SSF141868">
    <property type="entry name" value="EAL domain-like"/>
    <property type="match status" value="1"/>
</dbReference>
<keyword evidence="4" id="KW-1185">Reference proteome</keyword>
<sequence length="665" mass="72498">MLPHAAAYVAQDGSILVHNKHMKTNCAAKGVFPVPGSLQDLLTEGSWKRCEAVLSAAFSGVPAQASGTILMRSGNAFCHHMICTSFVSLTCERQAVLVQFDMEDTAQDALAKIPAPVPAEKKPAKPETAAGFLEHFPDDLVVFEGLESPHQKARKLLDTINSDYDIDLLIEALEDLDPAIAQSLYIPERRAFEGSDCAADRRMCEIRIVPMPQPDTNAGAQIASLAIIRRNVDCPKEIAENRRLAYLDPLTGLENRRAFTRALKRELVRLASDKDTGLAVYYIDLDEFKKVNDLGGHDAGDDMLLRVAACLRLILGEFGTAARIGGDEFAGMVPAANEEAALDVAEEILDGFDRIRLEVGDKVFTIGGSIGVAFVDSGLSLRDADAAVLLGLADRACLSGKRFGGRSVQLHAVEAAECQSSGFDIVDLPEPGSFRANELTLYSMPIMCLKKTRICGSEILLRLQGDRARGLSSRAWISAAERSGFIAQVDAWTLDKVLDAAERNPERSILTMNVSAESARDPNFRDGLYHRLSVNPLLAAKLCLEIAEKDFLREPATVESFFKFVTELGCQTAIDDFAGHWPVLSRLTSLRVEWLKLESSLTQQVVEEPAKAAILNGLVRAAHELGIKVIAKHVETAEEAMLLRELDIEAAQGFYFGKPEPWPGG</sequence>
<accession>A0ABT0GV32</accession>
<gene>
    <name evidence="3" type="ORF">M0H32_14050</name>
</gene>
<protein>
    <submittedName>
        <fullName evidence="3">GGDEF and EAL domain-containing protein</fullName>
    </submittedName>
</protein>
<evidence type="ECO:0000259" key="2">
    <source>
        <dbReference type="PROSITE" id="PS50887"/>
    </source>
</evidence>
<dbReference type="InterPro" id="IPR029787">
    <property type="entry name" value="Nucleotide_cyclase"/>
</dbReference>
<organism evidence="3 4">
    <name type="scientific">Roseibium sediminicola</name>
    <dbReference type="NCBI Taxonomy" id="2933272"/>
    <lineage>
        <taxon>Bacteria</taxon>
        <taxon>Pseudomonadati</taxon>
        <taxon>Pseudomonadota</taxon>
        <taxon>Alphaproteobacteria</taxon>
        <taxon>Hyphomicrobiales</taxon>
        <taxon>Stappiaceae</taxon>
        <taxon>Roseibium</taxon>
    </lineage>
</organism>
<dbReference type="SMART" id="SM00267">
    <property type="entry name" value="GGDEF"/>
    <property type="match status" value="1"/>
</dbReference>
<dbReference type="CDD" id="cd01948">
    <property type="entry name" value="EAL"/>
    <property type="match status" value="1"/>
</dbReference>